<evidence type="ECO:0000313" key="2">
    <source>
        <dbReference type="Proteomes" id="UP000230179"/>
    </source>
</evidence>
<dbReference type="InterPro" id="IPR015424">
    <property type="entry name" value="PyrdxlP-dep_Trfase"/>
</dbReference>
<protein>
    <recommendedName>
        <fullName evidence="3">DegT/DnrJ/EryC1/StrS aminotransferase family protein</fullName>
    </recommendedName>
</protein>
<name>A0A2H0UAI7_9BACT</name>
<organism evidence="1 2">
    <name type="scientific">Candidatus Kaiserbacteria bacterium CG10_big_fil_rev_8_21_14_0_10_56_12</name>
    <dbReference type="NCBI Taxonomy" id="1974611"/>
    <lineage>
        <taxon>Bacteria</taxon>
        <taxon>Candidatus Kaiseribacteriota</taxon>
    </lineage>
</organism>
<evidence type="ECO:0008006" key="3">
    <source>
        <dbReference type="Google" id="ProtNLM"/>
    </source>
</evidence>
<dbReference type="AlphaFoldDB" id="A0A2H0UAI7"/>
<dbReference type="EMBL" id="PFBL01000004">
    <property type="protein sequence ID" value="PIR83421.1"/>
    <property type="molecule type" value="Genomic_DNA"/>
</dbReference>
<proteinExistence type="predicted"/>
<dbReference type="SUPFAM" id="SSF53383">
    <property type="entry name" value="PLP-dependent transferases"/>
    <property type="match status" value="1"/>
</dbReference>
<dbReference type="Proteomes" id="UP000230179">
    <property type="component" value="Unassembled WGS sequence"/>
</dbReference>
<accession>A0A2H0UAI7</accession>
<evidence type="ECO:0000313" key="1">
    <source>
        <dbReference type="EMBL" id="PIR83421.1"/>
    </source>
</evidence>
<reference evidence="2" key="1">
    <citation type="submission" date="2017-09" db="EMBL/GenBank/DDBJ databases">
        <title>Depth-based differentiation of microbial function through sediment-hosted aquifers and enrichment of novel symbionts in the deep terrestrial subsurface.</title>
        <authorList>
            <person name="Probst A.J."/>
            <person name="Ladd B."/>
            <person name="Jarett J.K."/>
            <person name="Geller-Mcgrath D.E."/>
            <person name="Sieber C.M.K."/>
            <person name="Emerson J.B."/>
            <person name="Anantharaman K."/>
            <person name="Thomas B.C."/>
            <person name="Malmstrom R."/>
            <person name="Stieglmeier M."/>
            <person name="Klingl A."/>
            <person name="Woyke T."/>
            <person name="Ryan C.M."/>
            <person name="Banfield J.F."/>
        </authorList>
    </citation>
    <scope>NUCLEOTIDE SEQUENCE [LARGE SCALE GENOMIC DNA]</scope>
</reference>
<sequence>MIYRVPKSPLPAAGVSTISVEEMEALLTEWFDAPVVLTSSGRAAILLVLQELGFNRYTHRVALPRMISKCVLDAIVYQAFPVDVARTPRAETDATVFYPQYGFVQTKAPEGLVIEDRAHAFFATLGRPAPKTFAIVSLPKFFSTTTMVGGVMVADVDMARRLRERRDSAPKKDTRTIQEESMLFRATATEGTLPRLYTARLLNPRIADAELGGLPTTLFEMAETRRKRAFVMETLLQVAEPLVPPGWAEMLAANLPYALPLLAAARVLEDMNQNLRDKGIESDIYHVDVSRDMFNPSYTRMLLIPYSHATEGGALTDMTDILTRYAHRSI</sequence>
<gene>
    <name evidence="1" type="ORF">COU19_00470</name>
</gene>
<comment type="caution">
    <text evidence="1">The sequence shown here is derived from an EMBL/GenBank/DDBJ whole genome shotgun (WGS) entry which is preliminary data.</text>
</comment>